<feature type="domain" description="UspA" evidence="2">
    <location>
        <begin position="2"/>
        <end position="156"/>
    </location>
</feature>
<evidence type="ECO:0000259" key="2">
    <source>
        <dbReference type="Pfam" id="PF00582"/>
    </source>
</evidence>
<dbReference type="SUPFAM" id="SSF52402">
    <property type="entry name" value="Adenine nucleotide alpha hydrolases-like"/>
    <property type="match status" value="2"/>
</dbReference>
<accession>A0A6B3L916</accession>
<name>A0A6B3L916_9BACT</name>
<dbReference type="InterPro" id="IPR006016">
    <property type="entry name" value="UspA"/>
</dbReference>
<dbReference type="RefSeq" id="WP_164362557.1">
    <property type="nucleotide sequence ID" value="NZ_CP066776.1"/>
</dbReference>
<dbReference type="Pfam" id="PF00582">
    <property type="entry name" value="Usp"/>
    <property type="match status" value="2"/>
</dbReference>
<dbReference type="Proteomes" id="UP000475117">
    <property type="component" value="Chromosome"/>
</dbReference>
<dbReference type="CDD" id="cd00293">
    <property type="entry name" value="USP-like"/>
    <property type="match status" value="2"/>
</dbReference>
<dbReference type="PRINTS" id="PR01438">
    <property type="entry name" value="UNVRSLSTRESS"/>
</dbReference>
<sequence>MSKILACTDGSVYALSTYDHAAWAAQKMEASVDVLHVLDQHREAPAVSDLSGNLGFDASAELMQQIADVEEAKGKLAIEKAKVILADAKKRFTEDGIENVNVIQRHGSLVATVEEYEKGADLVVIGKRGEAADFDTMHLGANLERVIRASKIPVLVAARKFEPVEKFLIAFDGGPSAEKAIEFVVNNPLLQGLECHLLTVGRDKPSADAKLAAARERLSAAGFKVTAEIVDGDADEVISREVKQRNIDLLVMGAYGHSKIRQLFVGSTTTAMVRTCCVPVLMFR</sequence>
<dbReference type="EMBL" id="CP066776">
    <property type="protein sequence ID" value="QQL44120.1"/>
    <property type="molecule type" value="Genomic_DNA"/>
</dbReference>
<dbReference type="PANTHER" id="PTHR46268">
    <property type="entry name" value="STRESS RESPONSE PROTEIN NHAX"/>
    <property type="match status" value="1"/>
</dbReference>
<proteinExistence type="inferred from homology"/>
<protein>
    <submittedName>
        <fullName evidence="3">Universal stress protein</fullName>
    </submittedName>
</protein>
<dbReference type="KEGG" id="soa:G3M56_009455"/>
<keyword evidence="4" id="KW-1185">Reference proteome</keyword>
<dbReference type="AlphaFoldDB" id="A0A6B3L916"/>
<evidence type="ECO:0000313" key="3">
    <source>
        <dbReference type="EMBL" id="QQL44120.1"/>
    </source>
</evidence>
<feature type="domain" description="UspA" evidence="2">
    <location>
        <begin position="209"/>
        <end position="284"/>
    </location>
</feature>
<dbReference type="Gene3D" id="3.40.50.12370">
    <property type="match status" value="1"/>
</dbReference>
<evidence type="ECO:0000256" key="1">
    <source>
        <dbReference type="ARBA" id="ARBA00008791"/>
    </source>
</evidence>
<evidence type="ECO:0000313" key="4">
    <source>
        <dbReference type="Proteomes" id="UP000475117"/>
    </source>
</evidence>
<dbReference type="InterPro" id="IPR006015">
    <property type="entry name" value="Universal_stress_UspA"/>
</dbReference>
<gene>
    <name evidence="3" type="ORF">G3M56_009455</name>
</gene>
<comment type="similarity">
    <text evidence="1">Belongs to the universal stress protein A family.</text>
</comment>
<dbReference type="PANTHER" id="PTHR46268:SF6">
    <property type="entry name" value="UNIVERSAL STRESS PROTEIN UP12"/>
    <property type="match status" value="1"/>
</dbReference>
<organism evidence="3 4">
    <name type="scientific">Sulfuriroseicoccus oceanibius</name>
    <dbReference type="NCBI Taxonomy" id="2707525"/>
    <lineage>
        <taxon>Bacteria</taxon>
        <taxon>Pseudomonadati</taxon>
        <taxon>Verrucomicrobiota</taxon>
        <taxon>Verrucomicrobiia</taxon>
        <taxon>Verrucomicrobiales</taxon>
        <taxon>Verrucomicrobiaceae</taxon>
        <taxon>Sulfuriroseicoccus</taxon>
    </lineage>
</organism>
<reference evidence="3 4" key="1">
    <citation type="submission" date="2020-12" db="EMBL/GenBank/DDBJ databases">
        <title>Sulforoseuscoccus oceanibium gen. nov., sp. nov., a representative of the phylum Verrucomicrobia with special cytoplasmic membrane, and proposal of Sulforoseuscoccusaceae fam. nov.</title>
        <authorList>
            <person name="Xi F."/>
        </authorList>
    </citation>
    <scope>NUCLEOTIDE SEQUENCE [LARGE SCALE GENOMIC DNA]</scope>
    <source>
        <strain evidence="3 4">T37</strain>
    </source>
</reference>